<protein>
    <submittedName>
        <fullName evidence="1">Uncharacterized protein</fullName>
    </submittedName>
</protein>
<feature type="non-terminal residue" evidence="1">
    <location>
        <position position="191"/>
    </location>
</feature>
<comment type="caution">
    <text evidence="1">The sequence shown here is derived from an EMBL/GenBank/DDBJ whole genome shotgun (WGS) entry which is preliminary data.</text>
</comment>
<name>K1TSX2_9ZZZZ</name>
<dbReference type="AlphaFoldDB" id="K1TSX2"/>
<proteinExistence type="predicted"/>
<gene>
    <name evidence="1" type="ORF">LEA_04857</name>
</gene>
<evidence type="ECO:0000313" key="1">
    <source>
        <dbReference type="EMBL" id="EKC76112.1"/>
    </source>
</evidence>
<sequence length="191" mass="21538">MELGLANIREFRSKKLQQNFGFIFEHLDTSSVTGQPYLPVMISETAADYYHSRTPSVAREVIRASQISGIEDNSVLAQFTGHLHADVNLYENFIDLFGVKFASPLSNSGRSFYKYFLVDSTNVEGRKTYKIRFHPKSVATPVLDGEVNIDSASYALRSARVKMAKGVNVNWIRHLAIEADNRLTADSLWFP</sequence>
<dbReference type="EMBL" id="AJWY01003180">
    <property type="protein sequence ID" value="EKC76112.1"/>
    <property type="molecule type" value="Genomic_DNA"/>
</dbReference>
<dbReference type="InterPro" id="IPR043741">
    <property type="entry name" value="DUF5686"/>
</dbReference>
<organism evidence="1">
    <name type="scientific">human gut metagenome</name>
    <dbReference type="NCBI Taxonomy" id="408170"/>
    <lineage>
        <taxon>unclassified sequences</taxon>
        <taxon>metagenomes</taxon>
        <taxon>organismal metagenomes</taxon>
    </lineage>
</organism>
<reference evidence="1" key="1">
    <citation type="journal article" date="2013" name="Environ. Microbiol.">
        <title>Microbiota from the distal guts of lean and obese adolescents exhibit partial functional redundancy besides clear differences in community structure.</title>
        <authorList>
            <person name="Ferrer M."/>
            <person name="Ruiz A."/>
            <person name="Lanza F."/>
            <person name="Haange S.B."/>
            <person name="Oberbach A."/>
            <person name="Till H."/>
            <person name="Bargiela R."/>
            <person name="Campoy C."/>
            <person name="Segura M.T."/>
            <person name="Richter M."/>
            <person name="von Bergen M."/>
            <person name="Seifert J."/>
            <person name="Suarez A."/>
        </authorList>
    </citation>
    <scope>NUCLEOTIDE SEQUENCE</scope>
</reference>
<dbReference type="Pfam" id="PF18939">
    <property type="entry name" value="DUF5686"/>
    <property type="match status" value="1"/>
</dbReference>
<accession>K1TSX2</accession>